<gene>
    <name evidence="1" type="ORF">NP233_g6840</name>
</gene>
<accession>A0AAD5VQH5</accession>
<organism evidence="1 2">
    <name type="scientific">Leucocoprinus birnbaumii</name>
    <dbReference type="NCBI Taxonomy" id="56174"/>
    <lineage>
        <taxon>Eukaryota</taxon>
        <taxon>Fungi</taxon>
        <taxon>Dikarya</taxon>
        <taxon>Basidiomycota</taxon>
        <taxon>Agaricomycotina</taxon>
        <taxon>Agaricomycetes</taxon>
        <taxon>Agaricomycetidae</taxon>
        <taxon>Agaricales</taxon>
        <taxon>Agaricineae</taxon>
        <taxon>Agaricaceae</taxon>
        <taxon>Leucocoprinus</taxon>
    </lineage>
</organism>
<keyword evidence="2" id="KW-1185">Reference proteome</keyword>
<dbReference type="EMBL" id="JANIEX010000467">
    <property type="protein sequence ID" value="KAJ3566692.1"/>
    <property type="molecule type" value="Genomic_DNA"/>
</dbReference>
<evidence type="ECO:0000313" key="1">
    <source>
        <dbReference type="EMBL" id="KAJ3566692.1"/>
    </source>
</evidence>
<reference evidence="1" key="1">
    <citation type="submission" date="2022-07" db="EMBL/GenBank/DDBJ databases">
        <title>Genome Sequence of Leucocoprinus birnbaumii.</title>
        <authorList>
            <person name="Buettner E."/>
        </authorList>
    </citation>
    <scope>NUCLEOTIDE SEQUENCE</scope>
    <source>
        <strain evidence="1">VT141</strain>
    </source>
</reference>
<protein>
    <submittedName>
        <fullName evidence="1">Uncharacterized protein</fullName>
    </submittedName>
</protein>
<dbReference type="AlphaFoldDB" id="A0AAD5VQH5"/>
<proteinExistence type="predicted"/>
<comment type="caution">
    <text evidence="1">The sequence shown here is derived from an EMBL/GenBank/DDBJ whole genome shotgun (WGS) entry which is preliminary data.</text>
</comment>
<name>A0AAD5VQH5_9AGAR</name>
<sequence length="272" mass="30395">MVCYRFLQRLPSLRVLHFRNVSFDSVAVDSELFEALSIALRVVTDLSIEGDAGGFPLHTLANCSTIETLELDLQCLAINAAGTSPSNWLLERYGAATSPTTPVEFSFIILRALQLEYREIAPFTREDLARCRPGGFIPPVSWDGFSSATELAGAILRNAGEVFDKLVMMVELLDKGNSFVSTEDMANICNLRTLAVVLSMRPSYFGTVSSHERWLETLVEILPSTRKLEDFRIQYTARLETDEDEEAVLRTVQSFESEINLFKKGRKSPAVN</sequence>
<dbReference type="Proteomes" id="UP001213000">
    <property type="component" value="Unassembled WGS sequence"/>
</dbReference>
<evidence type="ECO:0000313" key="2">
    <source>
        <dbReference type="Proteomes" id="UP001213000"/>
    </source>
</evidence>